<name>A0A8J5XGV8_DIALT</name>
<comment type="caution">
    <text evidence="1">The sequence shown here is derived from an EMBL/GenBank/DDBJ whole genome shotgun (WGS) entry which is preliminary data.</text>
</comment>
<dbReference type="EMBL" id="JAGTXO010000007">
    <property type="protein sequence ID" value="KAG8466968.1"/>
    <property type="molecule type" value="Genomic_DNA"/>
</dbReference>
<evidence type="ECO:0000313" key="1">
    <source>
        <dbReference type="EMBL" id="KAG8466968.1"/>
    </source>
</evidence>
<keyword evidence="2" id="KW-1185">Reference proteome</keyword>
<proteinExistence type="predicted"/>
<dbReference type="AlphaFoldDB" id="A0A8J5XGV8"/>
<sequence>MALARTRSGLVLARAAAPAAATTPRPAARARMQMVATAPTPTPTVFETAVATADAATLKQQILQLGASLDRGQSYNPTSGAYYAERMAAARERIEALVRLAPPAPTSLAQMDGEWELVLATVPNGIFRSSPFFLAIEDAYVKHAPAGEPTGVDKLGFFLGARDNSGRAKADLFFKLHELQVCSWGASKVGRVAQQVNSSSGMLYSEFDTSLFSLTVIPILGWFKLLPTFGGCVVTASSARMDAARPGVVQLRVEFTTGQKVDGLNGLGAWIWGIKVPVRAAWKLLPWNRGREPTCEIEIAYLDASFRVVRDLGGEYFAYTRPVVPRAAAARQ</sequence>
<dbReference type="OMA" id="TIPILGW"/>
<organism evidence="1 2">
    <name type="scientific">Diacronema lutheri</name>
    <name type="common">Unicellular marine alga</name>
    <name type="synonym">Monochrysis lutheri</name>
    <dbReference type="NCBI Taxonomy" id="2081491"/>
    <lineage>
        <taxon>Eukaryota</taxon>
        <taxon>Haptista</taxon>
        <taxon>Haptophyta</taxon>
        <taxon>Pavlovophyceae</taxon>
        <taxon>Pavlovales</taxon>
        <taxon>Pavlovaceae</taxon>
        <taxon>Diacronema</taxon>
    </lineage>
</organism>
<evidence type="ECO:0000313" key="2">
    <source>
        <dbReference type="Proteomes" id="UP000751190"/>
    </source>
</evidence>
<dbReference type="OrthoDB" id="203682at2759"/>
<evidence type="ECO:0008006" key="3">
    <source>
        <dbReference type="Google" id="ProtNLM"/>
    </source>
</evidence>
<protein>
    <recommendedName>
        <fullName evidence="3">Plastid lipid-associated protein/fibrillin conserved domain-containing protein</fullName>
    </recommendedName>
</protein>
<reference evidence="1" key="1">
    <citation type="submission" date="2021-05" db="EMBL/GenBank/DDBJ databases">
        <title>The genome of the haptophyte Pavlova lutheri (Diacronema luteri, Pavlovales) - a model for lipid biosynthesis in eukaryotic algae.</title>
        <authorList>
            <person name="Hulatt C.J."/>
            <person name="Posewitz M.C."/>
        </authorList>
    </citation>
    <scope>NUCLEOTIDE SEQUENCE</scope>
    <source>
        <strain evidence="1">NIVA-4/92</strain>
    </source>
</reference>
<gene>
    <name evidence="1" type="ORF">KFE25_008347</name>
</gene>
<dbReference type="Proteomes" id="UP000751190">
    <property type="component" value="Unassembled WGS sequence"/>
</dbReference>
<accession>A0A8J5XGV8</accession>